<dbReference type="EMBL" id="JAINVV010000008">
    <property type="protein sequence ID" value="MBY8823937.1"/>
    <property type="molecule type" value="Genomic_DNA"/>
</dbReference>
<feature type="domain" description="FAD dependent oxidoreductase" evidence="2">
    <location>
        <begin position="8"/>
        <end position="343"/>
    </location>
</feature>
<dbReference type="Gene3D" id="3.30.9.10">
    <property type="entry name" value="D-Amino Acid Oxidase, subunit A, domain 2"/>
    <property type="match status" value="1"/>
</dbReference>
<evidence type="ECO:0000313" key="3">
    <source>
        <dbReference type="EMBL" id="MBY8823937.1"/>
    </source>
</evidence>
<dbReference type="InterPro" id="IPR036188">
    <property type="entry name" value="FAD/NAD-bd_sf"/>
</dbReference>
<accession>A0ABS7PU61</accession>
<dbReference type="PANTHER" id="PTHR13847:SF287">
    <property type="entry name" value="FAD-DEPENDENT OXIDOREDUCTASE DOMAIN-CONTAINING PROTEIN 1"/>
    <property type="match status" value="1"/>
</dbReference>
<evidence type="ECO:0000259" key="2">
    <source>
        <dbReference type="Pfam" id="PF01266"/>
    </source>
</evidence>
<dbReference type="PANTHER" id="PTHR13847">
    <property type="entry name" value="SARCOSINE DEHYDROGENASE-RELATED"/>
    <property type="match status" value="1"/>
</dbReference>
<name>A0ABS7PU61_9SPHN</name>
<keyword evidence="1" id="KW-0560">Oxidoreductase</keyword>
<evidence type="ECO:0000313" key="4">
    <source>
        <dbReference type="Proteomes" id="UP000706039"/>
    </source>
</evidence>
<protein>
    <submittedName>
        <fullName evidence="3">FAD-binding oxidoreductase</fullName>
    </submittedName>
</protein>
<dbReference type="Gene3D" id="3.50.50.60">
    <property type="entry name" value="FAD/NAD(P)-binding domain"/>
    <property type="match status" value="1"/>
</dbReference>
<keyword evidence="4" id="KW-1185">Reference proteome</keyword>
<dbReference type="Proteomes" id="UP000706039">
    <property type="component" value="Unassembled WGS sequence"/>
</dbReference>
<gene>
    <name evidence="3" type="ORF">K7G82_16650</name>
</gene>
<reference evidence="3 4" key="1">
    <citation type="submission" date="2021-08" db="EMBL/GenBank/DDBJ databases">
        <authorList>
            <person name="Tuo L."/>
        </authorList>
    </citation>
    <scope>NUCLEOTIDE SEQUENCE [LARGE SCALE GENOMIC DNA]</scope>
    <source>
        <strain evidence="3 4">JCM 31229</strain>
    </source>
</reference>
<comment type="caution">
    <text evidence="3">The sequence shown here is derived from an EMBL/GenBank/DDBJ whole genome shotgun (WGS) entry which is preliminary data.</text>
</comment>
<dbReference type="InterPro" id="IPR006076">
    <property type="entry name" value="FAD-dep_OxRdtase"/>
</dbReference>
<organism evidence="3 4">
    <name type="scientific">Sphingomonas colocasiae</name>
    <dbReference type="NCBI Taxonomy" id="1848973"/>
    <lineage>
        <taxon>Bacteria</taxon>
        <taxon>Pseudomonadati</taxon>
        <taxon>Pseudomonadota</taxon>
        <taxon>Alphaproteobacteria</taxon>
        <taxon>Sphingomonadales</taxon>
        <taxon>Sphingomonadaceae</taxon>
        <taxon>Sphingomonas</taxon>
    </lineage>
</organism>
<dbReference type="SUPFAM" id="SSF51905">
    <property type="entry name" value="FAD/NAD(P)-binding domain"/>
    <property type="match status" value="1"/>
</dbReference>
<evidence type="ECO:0000256" key="1">
    <source>
        <dbReference type="ARBA" id="ARBA00023002"/>
    </source>
</evidence>
<proteinExistence type="predicted"/>
<sequence>MAPGDRKRILVIGGGIAGVSLAYELACSHRVTVVEAEAVLGYHATGRSAAMYVANYGNAAIRALTRASRGFLCVPPAGFCETPILRPRETLYIANEAQADALAREEYAALDLLSVEQVLARVPMLRPSAVVAGGLDRDSAEIEVDLLHQCYARAARARGAALSLGARVEAAAWAGASWSVRTSAGIVEADIVVNAAGAWADRIARLFGAAPAGLVPMRRTAVLIDPPAGLDLDTLPMVMTAKEDLYFKPDAGLLMVSPADETPVEPCDVQAEEWDVAVAIDRLQQHCDIDVRHVRHRWAGLRTFAPDRSPVVGHDDALPGFFWFAGQGGYGIQIAPALARLGAMLIDGRAGNADADHALPLIADFPPRRSSDSRG</sequence>
<dbReference type="Pfam" id="PF01266">
    <property type="entry name" value="DAO"/>
    <property type="match status" value="1"/>
</dbReference>